<dbReference type="Gene3D" id="2.40.170.20">
    <property type="entry name" value="TonB-dependent receptor, beta-barrel domain"/>
    <property type="match status" value="1"/>
</dbReference>
<dbReference type="GO" id="GO:0015891">
    <property type="term" value="P:siderophore transport"/>
    <property type="evidence" value="ECO:0007669"/>
    <property type="project" value="InterPro"/>
</dbReference>
<evidence type="ECO:0000313" key="20">
    <source>
        <dbReference type="EMBL" id="MXO99295.1"/>
    </source>
</evidence>
<comment type="caution">
    <text evidence="20">The sequence shown here is derived from an EMBL/GenBank/DDBJ whole genome shotgun (WGS) entry which is preliminary data.</text>
</comment>
<dbReference type="AlphaFoldDB" id="A0A6I4TT15"/>
<evidence type="ECO:0000256" key="5">
    <source>
        <dbReference type="ARBA" id="ARBA00022496"/>
    </source>
</evidence>
<dbReference type="GO" id="GO:0009279">
    <property type="term" value="C:cell outer membrane"/>
    <property type="evidence" value="ECO:0007669"/>
    <property type="project" value="UniProtKB-SubCell"/>
</dbReference>
<keyword evidence="3 14" id="KW-0813">Transport</keyword>
<dbReference type="Pfam" id="PF00593">
    <property type="entry name" value="TonB_dep_Rec_b-barrel"/>
    <property type="match status" value="1"/>
</dbReference>
<evidence type="ECO:0000256" key="12">
    <source>
        <dbReference type="ARBA" id="ARBA00023170"/>
    </source>
</evidence>
<feature type="short sequence motif" description="TonB C-terminal box" evidence="15">
    <location>
        <begin position="696"/>
        <end position="713"/>
    </location>
</feature>
<comment type="subcellular location">
    <subcellularLocation>
        <location evidence="1 14">Cell outer membrane</location>
        <topology evidence="1 14">Multi-pass membrane protein</topology>
    </subcellularLocation>
</comment>
<evidence type="ECO:0000256" key="11">
    <source>
        <dbReference type="ARBA" id="ARBA00023136"/>
    </source>
</evidence>
<keyword evidence="4 14" id="KW-1134">Transmembrane beta strand</keyword>
<dbReference type="InterPro" id="IPR037066">
    <property type="entry name" value="Plug_dom_sf"/>
</dbReference>
<evidence type="ECO:0000256" key="17">
    <source>
        <dbReference type="SAM" id="SignalP"/>
    </source>
</evidence>
<keyword evidence="7 17" id="KW-0732">Signal</keyword>
<feature type="chain" id="PRO_5026197077" evidence="17">
    <location>
        <begin position="29"/>
        <end position="713"/>
    </location>
</feature>
<keyword evidence="12 20" id="KW-0675">Receptor</keyword>
<reference evidence="20 21" key="1">
    <citation type="submission" date="2019-12" db="EMBL/GenBank/DDBJ databases">
        <title>Genomic-based taxomic classification of the family Erythrobacteraceae.</title>
        <authorList>
            <person name="Xu L."/>
        </authorList>
    </citation>
    <scope>NUCLEOTIDE SEQUENCE [LARGE SCALE GENOMIC DNA]</scope>
    <source>
        <strain evidence="20 21">S36</strain>
    </source>
</reference>
<dbReference type="SUPFAM" id="SSF56935">
    <property type="entry name" value="Porins"/>
    <property type="match status" value="1"/>
</dbReference>
<evidence type="ECO:0000256" key="7">
    <source>
        <dbReference type="ARBA" id="ARBA00022729"/>
    </source>
</evidence>
<dbReference type="InterPro" id="IPR012910">
    <property type="entry name" value="Plug_dom"/>
</dbReference>
<dbReference type="RefSeq" id="WP_161391028.1">
    <property type="nucleotide sequence ID" value="NZ_JBHSCP010000001.1"/>
</dbReference>
<evidence type="ECO:0000256" key="4">
    <source>
        <dbReference type="ARBA" id="ARBA00022452"/>
    </source>
</evidence>
<dbReference type="PANTHER" id="PTHR32552">
    <property type="entry name" value="FERRICHROME IRON RECEPTOR-RELATED"/>
    <property type="match status" value="1"/>
</dbReference>
<gene>
    <name evidence="20" type="ORF">GRI97_09870</name>
</gene>
<evidence type="ECO:0000256" key="3">
    <source>
        <dbReference type="ARBA" id="ARBA00022448"/>
    </source>
</evidence>
<feature type="domain" description="TonB-dependent receptor-like beta-barrel" evidence="18">
    <location>
        <begin position="265"/>
        <end position="682"/>
    </location>
</feature>
<evidence type="ECO:0000256" key="8">
    <source>
        <dbReference type="ARBA" id="ARBA00023004"/>
    </source>
</evidence>
<evidence type="ECO:0000256" key="10">
    <source>
        <dbReference type="ARBA" id="ARBA00023077"/>
    </source>
</evidence>
<evidence type="ECO:0000256" key="6">
    <source>
        <dbReference type="ARBA" id="ARBA00022692"/>
    </source>
</evidence>
<evidence type="ECO:0000313" key="21">
    <source>
        <dbReference type="Proteomes" id="UP000469430"/>
    </source>
</evidence>
<evidence type="ECO:0000256" key="14">
    <source>
        <dbReference type="PROSITE-ProRule" id="PRU01360"/>
    </source>
</evidence>
<organism evidence="20 21">
    <name type="scientific">Croceibacterium xixiisoli</name>
    <dbReference type="NCBI Taxonomy" id="1476466"/>
    <lineage>
        <taxon>Bacteria</taxon>
        <taxon>Pseudomonadati</taxon>
        <taxon>Pseudomonadota</taxon>
        <taxon>Alphaproteobacteria</taxon>
        <taxon>Sphingomonadales</taxon>
        <taxon>Erythrobacteraceae</taxon>
        <taxon>Croceibacterium</taxon>
    </lineage>
</organism>
<dbReference type="Gene3D" id="2.170.130.10">
    <property type="entry name" value="TonB-dependent receptor, plug domain"/>
    <property type="match status" value="1"/>
</dbReference>
<evidence type="ECO:0000256" key="2">
    <source>
        <dbReference type="ARBA" id="ARBA00009810"/>
    </source>
</evidence>
<evidence type="ECO:0000256" key="9">
    <source>
        <dbReference type="ARBA" id="ARBA00023065"/>
    </source>
</evidence>
<feature type="signal peptide" evidence="17">
    <location>
        <begin position="1"/>
        <end position="28"/>
    </location>
</feature>
<evidence type="ECO:0000256" key="16">
    <source>
        <dbReference type="RuleBase" id="RU003357"/>
    </source>
</evidence>
<keyword evidence="9" id="KW-0406">Ion transport</keyword>
<evidence type="ECO:0000259" key="18">
    <source>
        <dbReference type="Pfam" id="PF00593"/>
    </source>
</evidence>
<evidence type="ECO:0000256" key="1">
    <source>
        <dbReference type="ARBA" id="ARBA00004571"/>
    </source>
</evidence>
<dbReference type="InterPro" id="IPR036942">
    <property type="entry name" value="Beta-barrel_TonB_sf"/>
</dbReference>
<accession>A0A6I4TT15</accession>
<dbReference type="OrthoDB" id="9760333at2"/>
<dbReference type="PROSITE" id="PS52016">
    <property type="entry name" value="TONB_DEPENDENT_REC_3"/>
    <property type="match status" value="1"/>
</dbReference>
<feature type="domain" description="TonB-dependent receptor plug" evidence="19">
    <location>
        <begin position="70"/>
        <end position="171"/>
    </location>
</feature>
<dbReference type="Proteomes" id="UP000469430">
    <property type="component" value="Unassembled WGS sequence"/>
</dbReference>
<dbReference type="InterPro" id="IPR010917">
    <property type="entry name" value="TonB_rcpt_CS"/>
</dbReference>
<keyword evidence="8" id="KW-0408">Iron</keyword>
<proteinExistence type="inferred from homology"/>
<dbReference type="PANTHER" id="PTHR32552:SF84">
    <property type="entry name" value="TONB-DEPENDENT RECEPTOR-RELATED"/>
    <property type="match status" value="1"/>
</dbReference>
<dbReference type="InterPro" id="IPR010105">
    <property type="entry name" value="TonB_sidphr_rcpt"/>
</dbReference>
<keyword evidence="5" id="KW-0410">Iron transport</keyword>
<name>A0A6I4TT15_9SPHN</name>
<dbReference type="EMBL" id="WTYJ01000002">
    <property type="protein sequence ID" value="MXO99295.1"/>
    <property type="molecule type" value="Genomic_DNA"/>
</dbReference>
<dbReference type="GO" id="GO:0015344">
    <property type="term" value="F:siderophore uptake transmembrane transporter activity"/>
    <property type="evidence" value="ECO:0007669"/>
    <property type="project" value="TreeGrafter"/>
</dbReference>
<dbReference type="Pfam" id="PF07715">
    <property type="entry name" value="Plug"/>
    <property type="match status" value="1"/>
</dbReference>
<dbReference type="GO" id="GO:0038023">
    <property type="term" value="F:signaling receptor activity"/>
    <property type="evidence" value="ECO:0007669"/>
    <property type="project" value="InterPro"/>
</dbReference>
<keyword evidence="13 14" id="KW-0998">Cell outer membrane</keyword>
<keyword evidence="11 14" id="KW-0472">Membrane</keyword>
<keyword evidence="21" id="KW-1185">Reference proteome</keyword>
<dbReference type="InterPro" id="IPR000531">
    <property type="entry name" value="Beta-barrel_TonB"/>
</dbReference>
<comment type="similarity">
    <text evidence="2 14 16">Belongs to the TonB-dependent receptor family.</text>
</comment>
<evidence type="ECO:0000256" key="13">
    <source>
        <dbReference type="ARBA" id="ARBA00023237"/>
    </source>
</evidence>
<protein>
    <submittedName>
        <fullName evidence="20">TonB-dependent siderophore receptor</fullName>
    </submittedName>
</protein>
<evidence type="ECO:0000259" key="19">
    <source>
        <dbReference type="Pfam" id="PF07715"/>
    </source>
</evidence>
<evidence type="ECO:0000256" key="15">
    <source>
        <dbReference type="PROSITE-ProRule" id="PRU10144"/>
    </source>
</evidence>
<dbReference type="InterPro" id="IPR039426">
    <property type="entry name" value="TonB-dep_rcpt-like"/>
</dbReference>
<dbReference type="CDD" id="cd01347">
    <property type="entry name" value="ligand_gated_channel"/>
    <property type="match status" value="1"/>
</dbReference>
<dbReference type="NCBIfam" id="TIGR01783">
    <property type="entry name" value="TonB-siderophor"/>
    <property type="match status" value="1"/>
</dbReference>
<keyword evidence="10 16" id="KW-0798">TonB box</keyword>
<dbReference type="PROSITE" id="PS01156">
    <property type="entry name" value="TONB_DEPENDENT_REC_2"/>
    <property type="match status" value="1"/>
</dbReference>
<keyword evidence="6 14" id="KW-0812">Transmembrane</keyword>
<sequence length="713" mass="77974">MNRHILSGRATLASAVSILALASSPALAQQAAPADRQESEERDAIVVIGQQAGVLTLDQTGAGSRLGLSVAETPASVDVISKEMIRALGDRTIVAAASRAPGVINDSGSYGYSLSARGFTGYNSVMQLYDGMRVYTTSTQTFPGDPWMAERVDVLRGAASVLYGEGGIGGAVNVVRKQPNTTRHEGEFRVSGGSYNTFQVAGGLGGPVSDSLSYRVDASYNTSDGWVDRGEFSSLALSSLIRFQPTDTLTFTLSHDRFESDPVNWFGTPLRNGEFVPEIKKKNYNVGDRALEFDDDWTQFQIAWEPNDQLSISNVAYYLNSRKYWHNVERYAWSGPNIMRSSYTEILYDTWQIGNRLNLVYEHEIGGMEHRFSVGAEVNIAELKRTDAAPNSPNTSTIDPFDFDPGVFQYGAFGTRFKHATDLEQYAVFGESRLLLTPALSLVTGIRYDRPSVHRDDALDSAQSFDKTFPGVSWRAGLVYNPQDNIALYAQYSRATDPVTAFLTANLAQSAFEVSTGSQWEAGAKATFWGGRGEATISGYRIVKNKILSRSAADPAVQVQVGQQSSFGVEASFALAVSSSFSIMANGTLLNAEYDDFNELVSGALVSRDGNVPIGVANKAANLWLSWTPLDALQLDSGVRYVGRRYADAANERRMPGYTVVDASVRYDLTQQASVTLNLRNLLDKTYVMNAYGPLQWVIAEPRTAMLSLDYRF</sequence>